<feature type="repeat" description="PPR" evidence="6">
    <location>
        <begin position="700"/>
        <end position="734"/>
    </location>
</feature>
<dbReference type="GO" id="GO:0003723">
    <property type="term" value="F:RNA binding"/>
    <property type="evidence" value="ECO:0007669"/>
    <property type="project" value="InterPro"/>
</dbReference>
<dbReference type="Gene3D" id="2.30.30.100">
    <property type="match status" value="1"/>
</dbReference>
<dbReference type="InterPro" id="IPR034101">
    <property type="entry name" value="Lsm4"/>
</dbReference>
<evidence type="ECO:0000256" key="5">
    <source>
        <dbReference type="ARBA" id="ARBA00044511"/>
    </source>
</evidence>
<gene>
    <name evidence="9" type="ORF">D6C84_05435</name>
</gene>
<dbReference type="Gene3D" id="1.25.40.10">
    <property type="entry name" value="Tetratricopeptide repeat domain"/>
    <property type="match status" value="3"/>
</dbReference>
<keyword evidence="2" id="KW-0747">Spliceosome</keyword>
<dbReference type="PANTHER" id="PTHR47936:SF1">
    <property type="entry name" value="PENTATRICOPEPTIDE REPEAT-CONTAINING PROTEIN GUN1, CHLOROPLASTIC"/>
    <property type="match status" value="1"/>
</dbReference>
<dbReference type="InterPro" id="IPR010920">
    <property type="entry name" value="LSM_dom_sf"/>
</dbReference>
<dbReference type="Proteomes" id="UP000310039">
    <property type="component" value="Unassembled WGS sequence"/>
</dbReference>
<evidence type="ECO:0000256" key="2">
    <source>
        <dbReference type="ARBA" id="ARBA00022728"/>
    </source>
</evidence>
<feature type="domain" description="Sm" evidence="8">
    <location>
        <begin position="2"/>
        <end position="75"/>
    </location>
</feature>
<dbReference type="PANTHER" id="PTHR47936">
    <property type="entry name" value="PPR_LONG DOMAIN-CONTAINING PROTEIN"/>
    <property type="match status" value="1"/>
</dbReference>
<dbReference type="InterPro" id="IPR011990">
    <property type="entry name" value="TPR-like_helical_dom_sf"/>
</dbReference>
<dbReference type="EMBL" id="QZBT01000070">
    <property type="protein sequence ID" value="THZ82830.1"/>
    <property type="molecule type" value="Genomic_DNA"/>
</dbReference>
<dbReference type="GO" id="GO:0005681">
    <property type="term" value="C:spliceosomal complex"/>
    <property type="evidence" value="ECO:0007669"/>
    <property type="project" value="UniProtKB-KW"/>
</dbReference>
<sequence>MLPLGLLTAAQGHPMLVELKNGETLNGHLVSCDTYMNLTLKEVIQTSPEGDRFFRLPECYVRGNNTKSWTSSRINKPANKPPEEVAEVAKEAEVTTVDAVIVVVEEVAVVVAVVAEAVVVVEQADLRKKKERQTAQAESGHDENGGHLVLRHTREYVRPQIPRSSQQHMSSTTPKLVADGLWHCLCPLYSSAPLSTTRNVLIRRRRPALQCAATRIPPPAAVRHNSTAPSVKFRGNVDVSPDLPRSDLPIMNAWVPLDEKKQSMPRETALRTTIRQKTTVKKADYPNLSTPELYELAHAAAAKGNSREVQWMVEYLVRDRRETPNLRLYSISILANVHPSEGSARRVAGLLQEMEEEGLQMNVQICHDVLRVLSVHMDYLLRIDILQYMRRQWLQLNNDGHHWVGAALFREGQLELGLTHLESMRRDNIPIQTWLYDIAMYSMLETNEFDEALVLVKDRIAADDWTISRNLWTHMLDRSAAAFHYSSTVYVWNSQVIPGYLIPSSGTCLNVLTTAARNGDAALATSVFHVLGKRSTTFKQIHYDQLLTTYMSTSPPDLRAALTVLTIMASVKIPPTAVSTRPILTHLRRYPSDCTTVFDILTSLHESGRELPVAALNVLIEGYVETNQLEQALVAYKHMHLFERLPTDKNGNPISRSRPFSTLETFNILLRGAAKPIAQQAYSLAMFLVSEMLALNIRPDYLVYDRLIVVCIQDQKLDIAYRYFDEMEELGLLPRPRTTELLAKSLAERRDDRCWDVLQRMQDRGARVDENGKEKVEMAFFHAGGFEKEAESKEEGSKQEESK</sequence>
<keyword evidence="3" id="KW-0677">Repeat</keyword>
<proteinExistence type="inferred from homology"/>
<evidence type="ECO:0000313" key="10">
    <source>
        <dbReference type="Proteomes" id="UP000310039"/>
    </source>
</evidence>
<organism evidence="9 10">
    <name type="scientific">Aureobasidium pullulans</name>
    <name type="common">Black yeast</name>
    <name type="synonym">Pullularia pullulans</name>
    <dbReference type="NCBI Taxonomy" id="5580"/>
    <lineage>
        <taxon>Eukaryota</taxon>
        <taxon>Fungi</taxon>
        <taxon>Dikarya</taxon>
        <taxon>Ascomycota</taxon>
        <taxon>Pezizomycotina</taxon>
        <taxon>Dothideomycetes</taxon>
        <taxon>Dothideomycetidae</taxon>
        <taxon>Dothideales</taxon>
        <taxon>Saccotheciaceae</taxon>
        <taxon>Aureobasidium</taxon>
    </lineage>
</organism>
<feature type="region of interest" description="Disordered" evidence="7">
    <location>
        <begin position="128"/>
        <end position="147"/>
    </location>
</feature>
<dbReference type="SUPFAM" id="SSF50182">
    <property type="entry name" value="Sm-like ribonucleoproteins"/>
    <property type="match status" value="1"/>
</dbReference>
<evidence type="ECO:0000313" key="9">
    <source>
        <dbReference type="EMBL" id="THZ82830.1"/>
    </source>
</evidence>
<dbReference type="InterPro" id="IPR002885">
    <property type="entry name" value="PPR_rpt"/>
</dbReference>
<comment type="similarity">
    <text evidence="1">Belongs to the CCM1 family.</text>
</comment>
<accession>A0A4S9XT22</accession>
<evidence type="ECO:0000259" key="8">
    <source>
        <dbReference type="PROSITE" id="PS52002"/>
    </source>
</evidence>
<evidence type="ECO:0000256" key="1">
    <source>
        <dbReference type="ARBA" id="ARBA00006192"/>
    </source>
</evidence>
<keyword evidence="2" id="KW-0507">mRNA processing</keyword>
<evidence type="ECO:0000256" key="6">
    <source>
        <dbReference type="PROSITE-ProRule" id="PRU00708"/>
    </source>
</evidence>
<name>A0A4S9XT22_AURPU</name>
<dbReference type="InterPro" id="IPR057027">
    <property type="entry name" value="TPR_mt"/>
</dbReference>
<dbReference type="Pfam" id="PF13812">
    <property type="entry name" value="PPR_3"/>
    <property type="match status" value="1"/>
</dbReference>
<dbReference type="GO" id="GO:0000398">
    <property type="term" value="P:mRNA splicing, via spliceosome"/>
    <property type="evidence" value="ECO:0007669"/>
    <property type="project" value="InterPro"/>
</dbReference>
<comment type="subunit">
    <text evidence="5">Binds to mitochondrial small subunit 15S rRNA.</text>
</comment>
<protein>
    <recommendedName>
        <fullName evidence="8">Sm domain-containing protein</fullName>
    </recommendedName>
</protein>
<reference evidence="9 10" key="1">
    <citation type="submission" date="2018-10" db="EMBL/GenBank/DDBJ databases">
        <title>Fifty Aureobasidium pullulans genomes reveal a recombining polyextremotolerant generalist.</title>
        <authorList>
            <person name="Gostincar C."/>
            <person name="Turk M."/>
            <person name="Zajc J."/>
            <person name="Gunde-Cimerman N."/>
        </authorList>
    </citation>
    <scope>NUCLEOTIDE SEQUENCE [LARGE SCALE GENOMIC DNA]</scope>
    <source>
        <strain evidence="9 10">EXF-3403</strain>
    </source>
</reference>
<dbReference type="InterPro" id="IPR047575">
    <property type="entry name" value="Sm"/>
</dbReference>
<dbReference type="GO" id="GO:0000956">
    <property type="term" value="P:nuclear-transcribed mRNA catabolic process"/>
    <property type="evidence" value="ECO:0007669"/>
    <property type="project" value="InterPro"/>
</dbReference>
<dbReference type="InterPro" id="IPR001163">
    <property type="entry name" value="Sm_dom_euk/arc"/>
</dbReference>
<comment type="function">
    <text evidence="4">Regulates mitochondrial small subunit maturation by controlling 15S rRNA 5'-end processing. Localizes to the 5' precursor of the 15S rRNA in a position that is subsequently occupied by mS47 in the mature yeast mtSSU. Uses structure and sequence-specific RNA recognition, binding to a single-stranded region of the precursor and specifically recognizing bases -6 to -1. The exchange of Ccm1 for mS47 is coupled to the irreversible removal of precursor rRNA that is accompanied by conformational changes of the mitoribosomal proteins uS5m and mS26. These conformational changes signal completion of 5'-end rRNA processing through protection of the mature 5'-end of the 15S rRNA and stabilization of mS47. The removal of the 5' precursor together with the dissociation of Ccm1 may be catalyzed by the 5'-3' exoribonuclease Pet127. Involved in the specific removal of group I introns in mitochondrial encoded transcripts.</text>
</comment>
<dbReference type="Pfam" id="PF23276">
    <property type="entry name" value="TPR_24"/>
    <property type="match status" value="1"/>
</dbReference>
<dbReference type="AlphaFoldDB" id="A0A4S9XT22"/>
<dbReference type="PROSITE" id="PS51375">
    <property type="entry name" value="PPR"/>
    <property type="match status" value="1"/>
</dbReference>
<dbReference type="SMART" id="SM00651">
    <property type="entry name" value="Sm"/>
    <property type="match status" value="1"/>
</dbReference>
<keyword evidence="2" id="KW-0508">mRNA splicing</keyword>
<evidence type="ECO:0000256" key="7">
    <source>
        <dbReference type="SAM" id="MobiDB-lite"/>
    </source>
</evidence>
<evidence type="ECO:0000256" key="3">
    <source>
        <dbReference type="ARBA" id="ARBA00022737"/>
    </source>
</evidence>
<comment type="caution">
    <text evidence="9">The sequence shown here is derived from an EMBL/GenBank/DDBJ whole genome shotgun (WGS) entry which is preliminary data.</text>
</comment>
<dbReference type="PROSITE" id="PS52002">
    <property type="entry name" value="SM"/>
    <property type="match status" value="1"/>
</dbReference>
<dbReference type="Pfam" id="PF01423">
    <property type="entry name" value="LSM"/>
    <property type="match status" value="1"/>
</dbReference>
<dbReference type="CDD" id="cd01723">
    <property type="entry name" value="LSm4"/>
    <property type="match status" value="1"/>
</dbReference>
<evidence type="ECO:0000256" key="4">
    <source>
        <dbReference type="ARBA" id="ARBA00044493"/>
    </source>
</evidence>